<sequence length="125" mass="14125">MAVLAGWYPDPTAAAAYRFWDGRQWTSAVATAPVAAVPAPHRDWCQRHPAWTKLIVFWVACLIWQWEWVVPVAAVAVTVVTGWRWVRRRRARLAADADRQNAWALAGDERGVFGDFLPVAATENR</sequence>
<dbReference type="InterPro" id="IPR018929">
    <property type="entry name" value="DUF2510"/>
</dbReference>
<protein>
    <submittedName>
        <fullName evidence="3">DUF2510 domain-containing protein</fullName>
    </submittedName>
</protein>
<evidence type="ECO:0000313" key="3">
    <source>
        <dbReference type="EMBL" id="MCZ0732362.1"/>
    </source>
</evidence>
<dbReference type="EMBL" id="JAPQYE010000029">
    <property type="protein sequence ID" value="MCZ0732362.1"/>
    <property type="molecule type" value="Genomic_DNA"/>
</dbReference>
<evidence type="ECO:0000313" key="4">
    <source>
        <dbReference type="Proteomes" id="UP001084650"/>
    </source>
</evidence>
<proteinExistence type="predicted"/>
<name>A0ABT4HRQ8_MYCIR</name>
<keyword evidence="1" id="KW-0472">Membrane</keyword>
<dbReference type="Proteomes" id="UP001084650">
    <property type="component" value="Unassembled WGS sequence"/>
</dbReference>
<comment type="caution">
    <text evidence="3">The sequence shown here is derived from an EMBL/GenBank/DDBJ whole genome shotgun (WGS) entry which is preliminary data.</text>
</comment>
<gene>
    <name evidence="3" type="ORF">OY187_30370</name>
</gene>
<keyword evidence="1" id="KW-0812">Transmembrane</keyword>
<dbReference type="RefSeq" id="WP_268788071.1">
    <property type="nucleotide sequence ID" value="NZ_JAPQYE010000029.1"/>
</dbReference>
<reference evidence="3" key="1">
    <citation type="submission" date="2022-12" db="EMBL/GenBank/DDBJ databases">
        <title>Whole genome sequence of Mycolicibacterium iranicum strain SBH312.</title>
        <authorList>
            <person name="Jani J."/>
            <person name="Arifin Mustapha Z."/>
            <person name="Ahmed K."/>
            <person name="Kai Ling C."/>
        </authorList>
    </citation>
    <scope>NUCLEOTIDE SEQUENCE</scope>
    <source>
        <strain evidence="3">SBH312</strain>
    </source>
</reference>
<keyword evidence="4" id="KW-1185">Reference proteome</keyword>
<feature type="transmembrane region" description="Helical" evidence="1">
    <location>
        <begin position="55"/>
        <end position="83"/>
    </location>
</feature>
<keyword evidence="1" id="KW-1133">Transmembrane helix</keyword>
<dbReference type="Pfam" id="PF10708">
    <property type="entry name" value="DUF2510"/>
    <property type="match status" value="1"/>
</dbReference>
<evidence type="ECO:0000256" key="1">
    <source>
        <dbReference type="SAM" id="Phobius"/>
    </source>
</evidence>
<evidence type="ECO:0000259" key="2">
    <source>
        <dbReference type="Pfam" id="PF10708"/>
    </source>
</evidence>
<feature type="domain" description="DUF2510" evidence="2">
    <location>
        <begin position="5"/>
        <end position="36"/>
    </location>
</feature>
<organism evidence="3 4">
    <name type="scientific">Mycolicibacterium iranicum</name>
    <name type="common">Mycobacterium iranicum</name>
    <dbReference type="NCBI Taxonomy" id="912594"/>
    <lineage>
        <taxon>Bacteria</taxon>
        <taxon>Bacillati</taxon>
        <taxon>Actinomycetota</taxon>
        <taxon>Actinomycetes</taxon>
        <taxon>Mycobacteriales</taxon>
        <taxon>Mycobacteriaceae</taxon>
        <taxon>Mycolicibacterium</taxon>
    </lineage>
</organism>
<accession>A0ABT4HRQ8</accession>